<sequence length="282" mass="31337">MSHLNKNLLGAIIGMMLFIMPNISTAQETDSVTTKPHSWDRLSVSFGGFLASYNSGITFGSKQLGVGVLIDIEQALGLESSQFAMRGSAKYNFGNTLKHSITLGYFGIFRNAKKVLEEELDLGGEVFPIGTEITSTFDLAIIRTKYDYAFFQDERVSLGASFGLFIMPVSFTVIAFNNQDQSTNFIAPLPLIGLRSDFKINEKFYLNQSVEVLYLSVSNITGSLLDLNVALEHKTFDHIAFGVGINSNRLNLNIKNPDSPISFFGDIRMDYTGILFYAKYYL</sequence>
<protein>
    <recommendedName>
        <fullName evidence="2">Outer membrane protein beta-barrel domain-containing protein</fullName>
    </recommendedName>
</protein>
<evidence type="ECO:0000313" key="1">
    <source>
        <dbReference type="EMBL" id="VAW26740.1"/>
    </source>
</evidence>
<reference evidence="1" key="1">
    <citation type="submission" date="2018-06" db="EMBL/GenBank/DDBJ databases">
        <authorList>
            <person name="Zhirakovskaya E."/>
        </authorList>
    </citation>
    <scope>NUCLEOTIDE SEQUENCE</scope>
</reference>
<dbReference type="EMBL" id="UOES01000132">
    <property type="protein sequence ID" value="VAW26740.1"/>
    <property type="molecule type" value="Genomic_DNA"/>
</dbReference>
<accession>A0A3B0UCE0</accession>
<proteinExistence type="predicted"/>
<organism evidence="1">
    <name type="scientific">hydrothermal vent metagenome</name>
    <dbReference type="NCBI Taxonomy" id="652676"/>
    <lineage>
        <taxon>unclassified sequences</taxon>
        <taxon>metagenomes</taxon>
        <taxon>ecological metagenomes</taxon>
    </lineage>
</organism>
<name>A0A3B0UCE0_9ZZZZ</name>
<dbReference type="AlphaFoldDB" id="A0A3B0UCE0"/>
<gene>
    <name evidence="1" type="ORF">MNBD_BACTEROID06-234</name>
</gene>
<evidence type="ECO:0008006" key="2">
    <source>
        <dbReference type="Google" id="ProtNLM"/>
    </source>
</evidence>